<proteinExistence type="predicted"/>
<dbReference type="AlphaFoldDB" id="A0A3N1XW80"/>
<name>A0A3N1XW80_9FIRM</name>
<dbReference type="NCBIfam" id="NF040898">
    <property type="entry name" value="CC_mini_metal"/>
    <property type="match status" value="1"/>
</dbReference>
<reference evidence="1 2" key="1">
    <citation type="submission" date="2018-11" db="EMBL/GenBank/DDBJ databases">
        <title>Genomic Encyclopedia of Type Strains, Phase IV (KMG-IV): sequencing the most valuable type-strain genomes for metagenomic binning, comparative biology and taxonomic classification.</title>
        <authorList>
            <person name="Goeker M."/>
        </authorList>
    </citation>
    <scope>NUCLEOTIDE SEQUENCE [LARGE SCALE GENOMIC DNA]</scope>
    <source>
        <strain evidence="1 2">DSM 26537</strain>
    </source>
</reference>
<dbReference type="EMBL" id="RJVG01000002">
    <property type="protein sequence ID" value="ROR30461.1"/>
    <property type="molecule type" value="Genomic_DNA"/>
</dbReference>
<comment type="caution">
    <text evidence="1">The sequence shown here is derived from an EMBL/GenBank/DDBJ whole genome shotgun (WGS) entry which is preliminary data.</text>
</comment>
<evidence type="ECO:0000313" key="2">
    <source>
        <dbReference type="Proteomes" id="UP000273083"/>
    </source>
</evidence>
<dbReference type="RefSeq" id="WP_243115287.1">
    <property type="nucleotide sequence ID" value="NZ_RJVG01000002.1"/>
</dbReference>
<accession>A0A3N1XW80</accession>
<gene>
    <name evidence="1" type="ORF">EDD66_102112</name>
</gene>
<protein>
    <submittedName>
        <fullName evidence="1">Uncharacterized protein</fullName>
    </submittedName>
</protein>
<organism evidence="1 2">
    <name type="scientific">Mobilisporobacter senegalensis</name>
    <dbReference type="NCBI Taxonomy" id="1329262"/>
    <lineage>
        <taxon>Bacteria</taxon>
        <taxon>Bacillati</taxon>
        <taxon>Bacillota</taxon>
        <taxon>Clostridia</taxon>
        <taxon>Lachnospirales</taxon>
        <taxon>Lachnospiraceae</taxon>
        <taxon>Mobilisporobacter</taxon>
    </lineage>
</organism>
<keyword evidence="2" id="KW-1185">Reference proteome</keyword>
<dbReference type="Proteomes" id="UP000273083">
    <property type="component" value="Unassembled WGS sequence"/>
</dbReference>
<evidence type="ECO:0000313" key="1">
    <source>
        <dbReference type="EMBL" id="ROR30461.1"/>
    </source>
</evidence>
<sequence length="48" mass="5648">MFQKMKKVIEKFLEDLARENQKVYGKGGLDCCKINRNNSENMNNKKNP</sequence>